<sequence>MGIQTRSGGAEVLGVDFPARIITVIAVPYHQVATVPYQGGVWNETVEPGAFRGVEASPEAVRVCREHNKADTVGKCIGFRDEARGLVAEIRIARTQRGDDTLALADEGMLSASVGFGIYRNGEALDHSTRTRRVKRAWLDHIGLVMTPAYDGARVLAVRHNTPDLDRDPLFVWAKMRRDPVFKWARARCWR</sequence>
<dbReference type="EMBL" id="LR589179">
    <property type="protein sequence ID" value="VTP03952.1"/>
    <property type="molecule type" value="Genomic_DNA"/>
</dbReference>
<keyword evidence="3" id="KW-0378">Hydrolase</keyword>
<reference evidence="5" key="1">
    <citation type="submission" date="2019-05" db="EMBL/GenBank/DDBJ databases">
        <authorList>
            <person name="Naeem R."/>
            <person name="Antony C."/>
            <person name="Guan Q."/>
        </authorList>
    </citation>
    <scope>NUCLEOTIDE SEQUENCE</scope>
    <source>
        <strain evidence="5">2</strain>
    </source>
</reference>
<dbReference type="Pfam" id="PF04586">
    <property type="entry name" value="Peptidase_S78"/>
    <property type="match status" value="1"/>
</dbReference>
<gene>
    <name evidence="5" type="ORF">BIN_B_05325</name>
</gene>
<proteinExistence type="predicted"/>
<evidence type="ECO:0000256" key="3">
    <source>
        <dbReference type="ARBA" id="ARBA00022801"/>
    </source>
</evidence>
<keyword evidence="1" id="KW-1188">Viral release from host cell</keyword>
<dbReference type="GO" id="GO:0006508">
    <property type="term" value="P:proteolysis"/>
    <property type="evidence" value="ECO:0007669"/>
    <property type="project" value="UniProtKB-KW"/>
</dbReference>
<feature type="domain" description="Prohead serine protease" evidence="4">
    <location>
        <begin position="41"/>
        <end position="159"/>
    </location>
</feature>
<dbReference type="AlphaFoldDB" id="A0A653F4P0"/>
<keyword evidence="2 5" id="KW-0645">Protease</keyword>
<evidence type="ECO:0000256" key="1">
    <source>
        <dbReference type="ARBA" id="ARBA00022612"/>
    </source>
</evidence>
<name>A0A653F4P0_9MYCO</name>
<evidence type="ECO:0000256" key="2">
    <source>
        <dbReference type="ARBA" id="ARBA00022670"/>
    </source>
</evidence>
<protein>
    <submittedName>
        <fullName evidence="5">Caudovirus prohead protease</fullName>
    </submittedName>
</protein>
<evidence type="ECO:0000313" key="5">
    <source>
        <dbReference type="EMBL" id="VTP03952.1"/>
    </source>
</evidence>
<evidence type="ECO:0000259" key="4">
    <source>
        <dbReference type="Pfam" id="PF04586"/>
    </source>
</evidence>
<dbReference type="InterPro" id="IPR054613">
    <property type="entry name" value="Peptidase_S78_dom"/>
</dbReference>
<organism evidence="5">
    <name type="scientific">Mycobacterium riyadhense</name>
    <dbReference type="NCBI Taxonomy" id="486698"/>
    <lineage>
        <taxon>Bacteria</taxon>
        <taxon>Bacillati</taxon>
        <taxon>Actinomycetota</taxon>
        <taxon>Actinomycetes</taxon>
        <taxon>Mycobacteriales</taxon>
        <taxon>Mycobacteriaceae</taxon>
        <taxon>Mycobacterium</taxon>
    </lineage>
</organism>
<accession>A0A653F4P0</accession>
<dbReference type="GO" id="GO:0008233">
    <property type="term" value="F:peptidase activity"/>
    <property type="evidence" value="ECO:0007669"/>
    <property type="project" value="UniProtKB-KW"/>
</dbReference>